<gene>
    <name evidence="3" type="ORF">PAPOLLO_LOCUS17753</name>
</gene>
<dbReference type="GO" id="GO:0005667">
    <property type="term" value="C:transcription regulator complex"/>
    <property type="evidence" value="ECO:0007669"/>
    <property type="project" value="TreeGrafter"/>
</dbReference>
<evidence type="ECO:0000313" key="3">
    <source>
        <dbReference type="EMBL" id="CAG5022555.1"/>
    </source>
</evidence>
<feature type="region of interest" description="Disordered" evidence="1">
    <location>
        <begin position="120"/>
        <end position="162"/>
    </location>
</feature>
<dbReference type="PANTHER" id="PTHR12243">
    <property type="entry name" value="MADF DOMAIN TRANSCRIPTION FACTOR"/>
    <property type="match status" value="1"/>
</dbReference>
<evidence type="ECO:0000259" key="2">
    <source>
        <dbReference type="PROSITE" id="PS51029"/>
    </source>
</evidence>
<name>A0A8S3XID5_PARAO</name>
<comment type="caution">
    <text evidence="3">The sequence shown here is derived from an EMBL/GenBank/DDBJ whole genome shotgun (WGS) entry which is preliminary data.</text>
</comment>
<feature type="domain" description="MADF" evidence="2">
    <location>
        <begin position="9"/>
        <end position="110"/>
    </location>
</feature>
<dbReference type="InterPro" id="IPR006578">
    <property type="entry name" value="MADF-dom"/>
</dbReference>
<dbReference type="AlphaFoldDB" id="A0A8S3XID5"/>
<sequence>MEKEIKPEELIPLVHERAVLWDKTINDYKNNNLKLLAWREICTILIPNFENMEEKERQHFVTQCQDRWKKLRDNFRKAYYNRKGKSGDGATTSKLIKFEKELSFIIPFFRNRNQISNVTLLSDDSEPGTPIPPPSTSSKRSDHSEVESLASTSGSKKRPRLSKDVATVFEEYLEEKRNTTPRDKALRNFFLSMSDTVETFPKEVQARIKRRVFNIVNEAELSLYENSTDLNYSLSINSPPSTNQSTYLVSNETYIPQNYPDQTTYGYNTSTQNTK</sequence>
<dbReference type="GO" id="GO:0005634">
    <property type="term" value="C:nucleus"/>
    <property type="evidence" value="ECO:0007669"/>
    <property type="project" value="TreeGrafter"/>
</dbReference>
<dbReference type="Proteomes" id="UP000691718">
    <property type="component" value="Unassembled WGS sequence"/>
</dbReference>
<protein>
    <submittedName>
        <fullName evidence="3">(apollo) hypothetical protein</fullName>
    </submittedName>
</protein>
<proteinExistence type="predicted"/>
<dbReference type="SMART" id="SM00595">
    <property type="entry name" value="MADF"/>
    <property type="match status" value="1"/>
</dbReference>
<organism evidence="3 4">
    <name type="scientific">Parnassius apollo</name>
    <name type="common">Apollo butterfly</name>
    <name type="synonym">Papilio apollo</name>
    <dbReference type="NCBI Taxonomy" id="110799"/>
    <lineage>
        <taxon>Eukaryota</taxon>
        <taxon>Metazoa</taxon>
        <taxon>Ecdysozoa</taxon>
        <taxon>Arthropoda</taxon>
        <taxon>Hexapoda</taxon>
        <taxon>Insecta</taxon>
        <taxon>Pterygota</taxon>
        <taxon>Neoptera</taxon>
        <taxon>Endopterygota</taxon>
        <taxon>Lepidoptera</taxon>
        <taxon>Glossata</taxon>
        <taxon>Ditrysia</taxon>
        <taxon>Papilionoidea</taxon>
        <taxon>Papilionidae</taxon>
        <taxon>Parnassiinae</taxon>
        <taxon>Parnassini</taxon>
        <taxon>Parnassius</taxon>
        <taxon>Parnassius</taxon>
    </lineage>
</organism>
<reference evidence="3" key="1">
    <citation type="submission" date="2021-04" db="EMBL/GenBank/DDBJ databases">
        <authorList>
            <person name="Tunstrom K."/>
        </authorList>
    </citation>
    <scope>NUCLEOTIDE SEQUENCE</scope>
</reference>
<dbReference type="PROSITE" id="PS51029">
    <property type="entry name" value="MADF"/>
    <property type="match status" value="1"/>
</dbReference>
<evidence type="ECO:0000256" key="1">
    <source>
        <dbReference type="SAM" id="MobiDB-lite"/>
    </source>
</evidence>
<dbReference type="Pfam" id="PF10545">
    <property type="entry name" value="MADF_DNA_bdg"/>
    <property type="match status" value="1"/>
</dbReference>
<keyword evidence="4" id="KW-1185">Reference proteome</keyword>
<dbReference type="OrthoDB" id="8062432at2759"/>
<dbReference type="PANTHER" id="PTHR12243:SF67">
    <property type="entry name" value="COREPRESSOR OF PANGOLIN, ISOFORM A-RELATED"/>
    <property type="match status" value="1"/>
</dbReference>
<evidence type="ECO:0000313" key="4">
    <source>
        <dbReference type="Proteomes" id="UP000691718"/>
    </source>
</evidence>
<dbReference type="InterPro" id="IPR039353">
    <property type="entry name" value="TF_Adf1"/>
</dbReference>
<dbReference type="GO" id="GO:0006357">
    <property type="term" value="P:regulation of transcription by RNA polymerase II"/>
    <property type="evidence" value="ECO:0007669"/>
    <property type="project" value="TreeGrafter"/>
</dbReference>
<dbReference type="EMBL" id="CAJQZP010001148">
    <property type="protein sequence ID" value="CAG5022555.1"/>
    <property type="molecule type" value="Genomic_DNA"/>
</dbReference>
<accession>A0A8S3XID5</accession>